<dbReference type="Proteomes" id="UP000228561">
    <property type="component" value="Unassembled WGS sequence"/>
</dbReference>
<keyword evidence="11 14" id="KW-0472">Membrane</keyword>
<gene>
    <name evidence="15" type="ORF">COS58_02185</name>
</gene>
<organism evidence="15 16">
    <name type="scientific">Candidatus Tagabacteria bacterium CG03_land_8_20_14_0_80_41_22</name>
    <dbReference type="NCBI Taxonomy" id="1975020"/>
    <lineage>
        <taxon>Bacteria</taxon>
        <taxon>Candidatus Tagaibacteriota</taxon>
    </lineage>
</organism>
<name>A0A2M7B8R9_9BACT</name>
<evidence type="ECO:0000256" key="4">
    <source>
        <dbReference type="ARBA" id="ARBA00022448"/>
    </source>
</evidence>
<keyword evidence="7" id="KW-0862">Zinc</keyword>
<evidence type="ECO:0000256" key="10">
    <source>
        <dbReference type="ARBA" id="ARBA00023065"/>
    </source>
</evidence>
<accession>A0A2M7B8R9</accession>
<dbReference type="GO" id="GO:0055085">
    <property type="term" value="P:transmembrane transport"/>
    <property type="evidence" value="ECO:0007669"/>
    <property type="project" value="InterPro"/>
</dbReference>
<evidence type="ECO:0000256" key="13">
    <source>
        <dbReference type="RuleBase" id="RU003943"/>
    </source>
</evidence>
<evidence type="ECO:0000256" key="9">
    <source>
        <dbReference type="ARBA" id="ARBA00022989"/>
    </source>
</evidence>
<reference evidence="16" key="1">
    <citation type="submission" date="2017-09" db="EMBL/GenBank/DDBJ databases">
        <title>Depth-based differentiation of microbial function through sediment-hosted aquifers and enrichment of novel symbionts in the deep terrestrial subsurface.</title>
        <authorList>
            <person name="Probst A.J."/>
            <person name="Ladd B."/>
            <person name="Jarett J.K."/>
            <person name="Geller-Mcgrath D.E."/>
            <person name="Sieber C.M.K."/>
            <person name="Emerson J.B."/>
            <person name="Anantharaman K."/>
            <person name="Thomas B.C."/>
            <person name="Malmstrom R."/>
            <person name="Stieglmeier M."/>
            <person name="Klingl A."/>
            <person name="Woyke T."/>
            <person name="Ryan C.M."/>
            <person name="Banfield J.F."/>
        </authorList>
    </citation>
    <scope>NUCLEOTIDE SEQUENCE [LARGE SCALE GENOMIC DNA]</scope>
</reference>
<evidence type="ECO:0000256" key="12">
    <source>
        <dbReference type="ARBA" id="ARBA00040080"/>
    </source>
</evidence>
<evidence type="ECO:0000256" key="2">
    <source>
        <dbReference type="ARBA" id="ARBA00004651"/>
    </source>
</evidence>
<evidence type="ECO:0000256" key="5">
    <source>
        <dbReference type="ARBA" id="ARBA00022475"/>
    </source>
</evidence>
<feature type="transmembrane region" description="Helical" evidence="14">
    <location>
        <begin position="210"/>
        <end position="229"/>
    </location>
</feature>
<proteinExistence type="inferred from homology"/>
<evidence type="ECO:0000256" key="1">
    <source>
        <dbReference type="ARBA" id="ARBA00002313"/>
    </source>
</evidence>
<evidence type="ECO:0000256" key="7">
    <source>
        <dbReference type="ARBA" id="ARBA00022833"/>
    </source>
</evidence>
<keyword evidence="9 14" id="KW-1133">Transmembrane helix</keyword>
<dbReference type="AlphaFoldDB" id="A0A2M7B8R9"/>
<dbReference type="Gene3D" id="1.10.3470.10">
    <property type="entry name" value="ABC transporter involved in vitamin B12 uptake, BtuC"/>
    <property type="match status" value="1"/>
</dbReference>
<keyword evidence="5" id="KW-1003">Cell membrane</keyword>
<keyword evidence="6 13" id="KW-0812">Transmembrane</keyword>
<feature type="transmembrane region" description="Helical" evidence="14">
    <location>
        <begin position="187"/>
        <end position="203"/>
    </location>
</feature>
<dbReference type="PANTHER" id="PTHR30477:SF23">
    <property type="entry name" value="HIGH-AFFINITY ZINC UPTAKE SYSTEM MEMBRANE PROTEIN ZNUB"/>
    <property type="match status" value="1"/>
</dbReference>
<evidence type="ECO:0000256" key="8">
    <source>
        <dbReference type="ARBA" id="ARBA00022906"/>
    </source>
</evidence>
<sequence length="257" mass="27520">MAIDFQFITSLIIGIAIGAASGFLGAFMILKRMALVGDALTHVALPGIGFALLLGINPFFGAFALLFLAMILIWKLEQRTDLSIETIVGIFFASSLAIGILVIPDLELYEALFGDISRVGLWDGIFALIAAGGIFIIMIKIADKMLMGIISEDLAISSGIKIRRLNFIFLFLVAVIVALGVKVVGSLLMGGLVIIPAAAARNISRSFRQFAFWSSIFGLISAGCGIYVAKIFAILPGPTVILFSAAIFLISLIFKRR</sequence>
<feature type="transmembrane region" description="Helical" evidence="14">
    <location>
        <begin position="7"/>
        <end position="30"/>
    </location>
</feature>
<protein>
    <recommendedName>
        <fullName evidence="12">High-affinity zinc uptake system membrane protein ZnuB</fullName>
    </recommendedName>
</protein>
<evidence type="ECO:0000256" key="3">
    <source>
        <dbReference type="ARBA" id="ARBA00008034"/>
    </source>
</evidence>
<evidence type="ECO:0000256" key="11">
    <source>
        <dbReference type="ARBA" id="ARBA00023136"/>
    </source>
</evidence>
<comment type="subcellular location">
    <subcellularLocation>
        <location evidence="2 13">Cell membrane</location>
        <topology evidence="2 13">Multi-pass membrane protein</topology>
    </subcellularLocation>
</comment>
<dbReference type="InterPro" id="IPR037294">
    <property type="entry name" value="ABC_BtuC-like"/>
</dbReference>
<evidence type="ECO:0000256" key="14">
    <source>
        <dbReference type="SAM" id="Phobius"/>
    </source>
</evidence>
<dbReference type="GO" id="GO:0043190">
    <property type="term" value="C:ATP-binding cassette (ABC) transporter complex"/>
    <property type="evidence" value="ECO:0007669"/>
    <property type="project" value="InterPro"/>
</dbReference>
<comment type="caution">
    <text evidence="15">The sequence shown here is derived from an EMBL/GenBank/DDBJ whole genome shotgun (WGS) entry which is preliminary data.</text>
</comment>
<comment type="function">
    <text evidence="1">Involved in the high-affinity zinc uptake transport system.</text>
</comment>
<evidence type="ECO:0000313" key="15">
    <source>
        <dbReference type="EMBL" id="PIU99480.1"/>
    </source>
</evidence>
<feature type="transmembrane region" description="Helical" evidence="14">
    <location>
        <begin position="124"/>
        <end position="142"/>
    </location>
</feature>
<dbReference type="GO" id="GO:0010043">
    <property type="term" value="P:response to zinc ion"/>
    <property type="evidence" value="ECO:0007669"/>
    <property type="project" value="TreeGrafter"/>
</dbReference>
<dbReference type="InterPro" id="IPR001626">
    <property type="entry name" value="ABC_TroCD"/>
</dbReference>
<keyword evidence="10" id="KW-0406">Ion transport</keyword>
<dbReference type="GO" id="GO:0006829">
    <property type="term" value="P:zinc ion transport"/>
    <property type="evidence" value="ECO:0007669"/>
    <property type="project" value="UniProtKB-KW"/>
</dbReference>
<feature type="transmembrane region" description="Helical" evidence="14">
    <location>
        <begin position="235"/>
        <end position="254"/>
    </location>
</feature>
<evidence type="ECO:0000256" key="6">
    <source>
        <dbReference type="ARBA" id="ARBA00022692"/>
    </source>
</evidence>
<dbReference type="Pfam" id="PF00950">
    <property type="entry name" value="ABC-3"/>
    <property type="match status" value="1"/>
</dbReference>
<dbReference type="SUPFAM" id="SSF81345">
    <property type="entry name" value="ABC transporter involved in vitamin B12 uptake, BtuC"/>
    <property type="match status" value="1"/>
</dbReference>
<feature type="transmembrane region" description="Helical" evidence="14">
    <location>
        <begin position="86"/>
        <end position="104"/>
    </location>
</feature>
<evidence type="ECO:0000313" key="16">
    <source>
        <dbReference type="Proteomes" id="UP000228561"/>
    </source>
</evidence>
<keyword evidence="8" id="KW-0864">Zinc transport</keyword>
<keyword evidence="4 13" id="KW-0813">Transport</keyword>
<dbReference type="EMBL" id="PEVG01000027">
    <property type="protein sequence ID" value="PIU99480.1"/>
    <property type="molecule type" value="Genomic_DNA"/>
</dbReference>
<comment type="similarity">
    <text evidence="3 13">Belongs to the ABC-3 integral membrane protein family.</text>
</comment>
<dbReference type="PANTHER" id="PTHR30477">
    <property type="entry name" value="ABC-TRANSPORTER METAL-BINDING PROTEIN"/>
    <property type="match status" value="1"/>
</dbReference>
<feature type="transmembrane region" description="Helical" evidence="14">
    <location>
        <begin position="50"/>
        <end position="74"/>
    </location>
</feature>